<dbReference type="CDD" id="cd23992">
    <property type="entry name" value="PBP_GOBP"/>
    <property type="match status" value="1"/>
</dbReference>
<name>S5M0Q2_BOMMO</name>
<dbReference type="SMART" id="SM00708">
    <property type="entry name" value="PhBP"/>
    <property type="match status" value="1"/>
</dbReference>
<feature type="disulfide bond" evidence="3">
    <location>
        <begin position="41"/>
        <end position="79"/>
    </location>
</feature>
<comment type="similarity">
    <text evidence="1">Belongs to the PBP/GOBP family.</text>
</comment>
<feature type="disulfide bond" evidence="3">
    <location>
        <begin position="122"/>
        <end position="142"/>
    </location>
</feature>
<evidence type="ECO:0000313" key="5">
    <source>
        <dbReference type="EMBL" id="AGR44747.1"/>
    </source>
</evidence>
<dbReference type="EMBL" id="KC879835">
    <property type="protein sequence ID" value="AGR44747.1"/>
    <property type="molecule type" value="mRNA"/>
</dbReference>
<feature type="signal peptide" evidence="4">
    <location>
        <begin position="1"/>
        <end position="22"/>
    </location>
</feature>
<evidence type="ECO:0000256" key="3">
    <source>
        <dbReference type="PIRSR" id="PIRSR015604-1"/>
    </source>
</evidence>
<evidence type="ECO:0000256" key="2">
    <source>
        <dbReference type="ARBA" id="ARBA00022448"/>
    </source>
</evidence>
<reference evidence="5" key="1">
    <citation type="journal article" date="2014" name="PLoS ONE">
        <title>Molecular evidence of RNA editing in bombyx chemosensory protein family.</title>
        <authorList>
            <person name="Xuan N."/>
            <person name="Bu X."/>
            <person name="Liu Y.Y."/>
            <person name="Yang X."/>
            <person name="Liu G.X."/>
            <person name="Fan Z.X."/>
            <person name="Bi Y.P."/>
            <person name="Yang L.Q."/>
            <person name="Lou Q.N."/>
            <person name="Rajashekar B."/>
            <person name="Leppik G."/>
            <person name="Kasvandik S."/>
            <person name="Picimbon J.F."/>
        </authorList>
    </citation>
    <scope>NUCLEOTIDE SEQUENCE</scope>
    <source>
        <strain evidence="5">L1-16</strain>
    </source>
</reference>
<dbReference type="PIRSF" id="PIRSF015604">
    <property type="entry name" value="Odorant/phero_bd"/>
    <property type="match status" value="1"/>
</dbReference>
<organism evidence="5">
    <name type="scientific">Bombyx mori</name>
    <name type="common">Silk moth</name>
    <dbReference type="NCBI Taxonomy" id="7091"/>
    <lineage>
        <taxon>Eukaryota</taxon>
        <taxon>Metazoa</taxon>
        <taxon>Ecdysozoa</taxon>
        <taxon>Arthropoda</taxon>
        <taxon>Hexapoda</taxon>
        <taxon>Insecta</taxon>
        <taxon>Pterygota</taxon>
        <taxon>Neoptera</taxon>
        <taxon>Endopterygota</taxon>
        <taxon>Lepidoptera</taxon>
        <taxon>Glossata</taxon>
        <taxon>Ditrysia</taxon>
        <taxon>Bombycoidea</taxon>
        <taxon>Bombycidae</taxon>
        <taxon>Bombycinae</taxon>
        <taxon>Bombyx</taxon>
    </lineage>
</organism>
<dbReference type="SUPFAM" id="SSF47565">
    <property type="entry name" value="Insect pheromone/odorant-binding proteins"/>
    <property type="match status" value="1"/>
</dbReference>
<evidence type="ECO:0000256" key="1">
    <source>
        <dbReference type="ARBA" id="ARBA00008098"/>
    </source>
</evidence>
<dbReference type="Pfam" id="PF01395">
    <property type="entry name" value="PBP_GOBP"/>
    <property type="match status" value="1"/>
</dbReference>
<protein>
    <submittedName>
        <fullName evidence="5">Pheromone binding protein-1</fullName>
    </submittedName>
</protein>
<keyword evidence="3" id="KW-1015">Disulfide bond</keyword>
<evidence type="ECO:0000256" key="4">
    <source>
        <dbReference type="SAM" id="SignalP"/>
    </source>
</evidence>
<feature type="disulfide bond" evidence="3">
    <location>
        <begin position="75"/>
        <end position="133"/>
    </location>
</feature>
<dbReference type="Gene3D" id="1.10.238.20">
    <property type="entry name" value="Pheromone/general odorant binding protein domain"/>
    <property type="match status" value="1"/>
</dbReference>
<keyword evidence="4" id="KW-0732">Signal</keyword>
<accession>S5M0Q2</accession>
<keyword evidence="2" id="KW-0813">Transport</keyword>
<dbReference type="HOGENOM" id="CLU_1827210_0_0_1"/>
<feature type="chain" id="PRO_5004530109" evidence="4">
    <location>
        <begin position="23"/>
        <end position="167"/>
    </location>
</feature>
<dbReference type="PRINTS" id="PR00484">
    <property type="entry name" value="PBPGOBP"/>
</dbReference>
<dbReference type="InterPro" id="IPR006170">
    <property type="entry name" value="PBP/GOBP"/>
</dbReference>
<dbReference type="AlphaFoldDB" id="S5M0Q2"/>
<sequence length="167" mass="18347">MSIQGQIALALMVYMAVGSVDASQEVMKNLSLNFGKALDECKKEVGKMTLTDAINEDFYNFWKEGYEIKNRETGCAIMCLSTKLNMLDPEGNLHHGNAMEFAKKHGADGTMAQQLIDIVHGCEKSTPANDDKCIWTLGVATCFKAEIHKLNWAPSMDVAVGEILAEV</sequence>
<proteinExistence type="evidence at transcript level"/>
<dbReference type="InterPro" id="IPR036728">
    <property type="entry name" value="PBP_GOBP_sf"/>
</dbReference>
<dbReference type="InterPro" id="IPR006072">
    <property type="entry name" value="Odorant/phero-bd_Lep"/>
</dbReference>
<dbReference type="GO" id="GO:0005549">
    <property type="term" value="F:odorant binding"/>
    <property type="evidence" value="ECO:0007669"/>
    <property type="project" value="InterPro"/>
</dbReference>